<name>A0A227J3I8_VIBPH</name>
<reference evidence="1 2" key="1">
    <citation type="journal article" date="2017" name="Appl. Environ. Microbiol.">
        <title>Parallel evolution of two clades of a major Atlantic endemic Vibrio parahaemolyticus pathogen lineage by independent acquisition of related pathogenicity islands.</title>
        <authorList>
            <person name="Xu F."/>
            <person name="Gonzalez-Escalona N."/>
            <person name="Drees K.P."/>
            <person name="Sebra R.P."/>
            <person name="Cooper V.S."/>
            <person name="Jones S.H."/>
            <person name="Whistler C.A."/>
        </authorList>
    </citation>
    <scope>NUCLEOTIDE SEQUENCE [LARGE SCALE GENOMIC DNA]</scope>
    <source>
        <strain evidence="1 2">MAVP-3</strain>
    </source>
</reference>
<dbReference type="EMBL" id="NIXT01003031">
    <property type="protein sequence ID" value="OXE29653.1"/>
    <property type="molecule type" value="Genomic_DNA"/>
</dbReference>
<proteinExistence type="predicted"/>
<feature type="non-terminal residue" evidence="1">
    <location>
        <position position="1"/>
    </location>
</feature>
<gene>
    <name evidence="1" type="ORF">CA163_27500</name>
</gene>
<evidence type="ECO:0000313" key="2">
    <source>
        <dbReference type="Proteomes" id="UP000214596"/>
    </source>
</evidence>
<dbReference type="AlphaFoldDB" id="A0A227J3I8"/>
<accession>A0A227J3I8</accession>
<organism evidence="1 2">
    <name type="scientific">Vibrio parahaemolyticus</name>
    <dbReference type="NCBI Taxonomy" id="670"/>
    <lineage>
        <taxon>Bacteria</taxon>
        <taxon>Pseudomonadati</taxon>
        <taxon>Pseudomonadota</taxon>
        <taxon>Gammaproteobacteria</taxon>
        <taxon>Vibrionales</taxon>
        <taxon>Vibrionaceae</taxon>
        <taxon>Vibrio</taxon>
    </lineage>
</organism>
<sequence length="29" mass="3140">ASYQSFGVDINGDSDNLSSFTGNVTFHFL</sequence>
<comment type="caution">
    <text evidence="1">The sequence shown here is derived from an EMBL/GenBank/DDBJ whole genome shotgun (WGS) entry which is preliminary data.</text>
</comment>
<protein>
    <submittedName>
        <fullName evidence="1">Uncharacterized protein</fullName>
    </submittedName>
</protein>
<evidence type="ECO:0000313" key="1">
    <source>
        <dbReference type="EMBL" id="OXE29653.1"/>
    </source>
</evidence>
<dbReference type="Proteomes" id="UP000214596">
    <property type="component" value="Unassembled WGS sequence"/>
</dbReference>